<dbReference type="PANTHER" id="PTHR11777:SF9">
    <property type="entry name" value="ALANINE--TRNA LIGASE, CYTOPLASMIC"/>
    <property type="match status" value="1"/>
</dbReference>
<dbReference type="PANTHER" id="PTHR11777">
    <property type="entry name" value="ALANYL-TRNA SYNTHETASE"/>
    <property type="match status" value="1"/>
</dbReference>
<proteinExistence type="predicted"/>
<sequence>MLSAVIRSALSYPAFTVGTITGTPEGVSILKIRGSKKEVVPAVLWSEFEAIFWEMEILDLVVPTQIHFDIIGNRDDALLVNNDDPHATGARPYFGKVGSDDVNKVDMAYRLLADHIRTLSFGFLQKKRTLAAEKQVRKAHARAGKLEK</sequence>
<comment type="caution">
    <text evidence="1">The sequence shown here is derived from an EMBL/GenBank/DDBJ whole genome shotgun (WGS) entry which is preliminary data.</text>
</comment>
<dbReference type="EMBL" id="JBFOLJ010000010">
    <property type="protein sequence ID" value="KAL2501427.1"/>
    <property type="molecule type" value="Genomic_DNA"/>
</dbReference>
<gene>
    <name evidence="1" type="ORF">Fot_35275</name>
</gene>
<dbReference type="InterPro" id="IPR050058">
    <property type="entry name" value="Ala-tRNA_ligase"/>
</dbReference>
<organism evidence="1 2">
    <name type="scientific">Forsythia ovata</name>
    <dbReference type="NCBI Taxonomy" id="205694"/>
    <lineage>
        <taxon>Eukaryota</taxon>
        <taxon>Viridiplantae</taxon>
        <taxon>Streptophyta</taxon>
        <taxon>Embryophyta</taxon>
        <taxon>Tracheophyta</taxon>
        <taxon>Spermatophyta</taxon>
        <taxon>Magnoliopsida</taxon>
        <taxon>eudicotyledons</taxon>
        <taxon>Gunneridae</taxon>
        <taxon>Pentapetalae</taxon>
        <taxon>asterids</taxon>
        <taxon>lamiids</taxon>
        <taxon>Lamiales</taxon>
        <taxon>Oleaceae</taxon>
        <taxon>Forsythieae</taxon>
        <taxon>Forsythia</taxon>
    </lineage>
</organism>
<protein>
    <submittedName>
        <fullName evidence="1">Alanyl-transfer RNA synthetases domain-containing protein</fullName>
    </submittedName>
</protein>
<reference evidence="2" key="1">
    <citation type="submission" date="2024-07" db="EMBL/GenBank/DDBJ databases">
        <title>Two chromosome-level genome assemblies of Korean endemic species Abeliophyllum distichum and Forsythia ovata (Oleaceae).</title>
        <authorList>
            <person name="Jang H."/>
        </authorList>
    </citation>
    <scope>NUCLEOTIDE SEQUENCE [LARGE SCALE GENOMIC DNA]</scope>
</reference>
<dbReference type="AlphaFoldDB" id="A0ABD1SP31"/>
<evidence type="ECO:0000313" key="1">
    <source>
        <dbReference type="EMBL" id="KAL2501427.1"/>
    </source>
</evidence>
<keyword evidence="2" id="KW-1185">Reference proteome</keyword>
<accession>A0ABD1SP31</accession>
<evidence type="ECO:0000313" key="2">
    <source>
        <dbReference type="Proteomes" id="UP001604277"/>
    </source>
</evidence>
<name>A0ABD1SP31_9LAMI</name>
<dbReference type="Proteomes" id="UP001604277">
    <property type="component" value="Unassembled WGS sequence"/>
</dbReference>